<comment type="similarity">
    <text evidence="8 9">Belongs to the TRAP transporter small permease family.</text>
</comment>
<dbReference type="InterPro" id="IPR055348">
    <property type="entry name" value="DctQ"/>
</dbReference>
<sequence>MAETVEGAEGRAEDLPFAGAFLVRMLDAATAVLNAAGTLLIVAVMLAINADVLSRALFNAPISGVPELVAMSIVAIVFLQVPHALRLGGLTRAGILIESLPPRLRAGLEVIYCLLAVGLCIVLFNGLMPLFERAYTRNTFVGAIGDFTAPIWPVRLVMLVGTVALGLQFLMRAGRAALFAAGLGSIEEARP</sequence>
<name>A0A840C503_9HYPH</name>
<dbReference type="Pfam" id="PF04290">
    <property type="entry name" value="DctQ"/>
    <property type="match status" value="1"/>
</dbReference>
<feature type="transmembrane region" description="Helical" evidence="9">
    <location>
        <begin position="151"/>
        <end position="170"/>
    </location>
</feature>
<dbReference type="InterPro" id="IPR007387">
    <property type="entry name" value="TRAP_DctQ"/>
</dbReference>
<dbReference type="EMBL" id="JACIEN010000004">
    <property type="protein sequence ID" value="MBB4018539.1"/>
    <property type="molecule type" value="Genomic_DNA"/>
</dbReference>
<dbReference type="Proteomes" id="UP000577362">
    <property type="component" value="Unassembled WGS sequence"/>
</dbReference>
<feature type="transmembrane region" description="Helical" evidence="9">
    <location>
        <begin position="28"/>
        <end position="48"/>
    </location>
</feature>
<dbReference type="RefSeq" id="WP_183317451.1">
    <property type="nucleotide sequence ID" value="NZ_JACIEN010000004.1"/>
</dbReference>
<protein>
    <recommendedName>
        <fullName evidence="9">TRAP transporter small permease protein</fullName>
    </recommendedName>
</protein>
<keyword evidence="2 9" id="KW-0813">Transport</keyword>
<evidence type="ECO:0000256" key="5">
    <source>
        <dbReference type="ARBA" id="ARBA00022692"/>
    </source>
</evidence>
<keyword evidence="4 9" id="KW-0997">Cell inner membrane</keyword>
<reference evidence="11 12" key="1">
    <citation type="submission" date="2020-08" db="EMBL/GenBank/DDBJ databases">
        <title>Genomic Encyclopedia of Type Strains, Phase IV (KMG-IV): sequencing the most valuable type-strain genomes for metagenomic binning, comparative biology and taxonomic classification.</title>
        <authorList>
            <person name="Goeker M."/>
        </authorList>
    </citation>
    <scope>NUCLEOTIDE SEQUENCE [LARGE SCALE GENOMIC DNA]</scope>
    <source>
        <strain evidence="11 12">DSM 103737</strain>
    </source>
</reference>
<evidence type="ECO:0000256" key="8">
    <source>
        <dbReference type="ARBA" id="ARBA00038436"/>
    </source>
</evidence>
<keyword evidence="7 9" id="KW-0472">Membrane</keyword>
<dbReference type="GO" id="GO:0022857">
    <property type="term" value="F:transmembrane transporter activity"/>
    <property type="evidence" value="ECO:0007669"/>
    <property type="project" value="UniProtKB-UniRule"/>
</dbReference>
<feature type="transmembrane region" description="Helical" evidence="9">
    <location>
        <begin position="110"/>
        <end position="131"/>
    </location>
</feature>
<keyword evidence="5 9" id="KW-0812">Transmembrane</keyword>
<comment type="caution">
    <text evidence="11">The sequence shown here is derived from an EMBL/GenBank/DDBJ whole genome shotgun (WGS) entry which is preliminary data.</text>
</comment>
<organism evidence="11 12">
    <name type="scientific">Chelatococcus caeni</name>
    <dbReference type="NCBI Taxonomy" id="1348468"/>
    <lineage>
        <taxon>Bacteria</taxon>
        <taxon>Pseudomonadati</taxon>
        <taxon>Pseudomonadota</taxon>
        <taxon>Alphaproteobacteria</taxon>
        <taxon>Hyphomicrobiales</taxon>
        <taxon>Chelatococcaceae</taxon>
        <taxon>Chelatococcus</taxon>
    </lineage>
</organism>
<evidence type="ECO:0000256" key="4">
    <source>
        <dbReference type="ARBA" id="ARBA00022519"/>
    </source>
</evidence>
<gene>
    <name evidence="11" type="ORF">GGR16_003586</name>
</gene>
<evidence type="ECO:0000256" key="2">
    <source>
        <dbReference type="ARBA" id="ARBA00022448"/>
    </source>
</evidence>
<evidence type="ECO:0000313" key="12">
    <source>
        <dbReference type="Proteomes" id="UP000577362"/>
    </source>
</evidence>
<accession>A0A840C503</accession>
<dbReference type="AlphaFoldDB" id="A0A840C503"/>
<evidence type="ECO:0000256" key="9">
    <source>
        <dbReference type="RuleBase" id="RU369079"/>
    </source>
</evidence>
<dbReference type="PANTHER" id="PTHR35011:SF2">
    <property type="entry name" value="2,3-DIKETO-L-GULONATE TRAP TRANSPORTER SMALL PERMEASE PROTEIN YIAM"/>
    <property type="match status" value="1"/>
</dbReference>
<comment type="subunit">
    <text evidence="9">The complex comprises the extracytoplasmic solute receptor protein and the two transmembrane proteins.</text>
</comment>
<evidence type="ECO:0000259" key="10">
    <source>
        <dbReference type="Pfam" id="PF04290"/>
    </source>
</evidence>
<evidence type="ECO:0000313" key="11">
    <source>
        <dbReference type="EMBL" id="MBB4018539.1"/>
    </source>
</evidence>
<feature type="transmembrane region" description="Helical" evidence="9">
    <location>
        <begin position="68"/>
        <end position="89"/>
    </location>
</feature>
<feature type="domain" description="Tripartite ATP-independent periplasmic transporters DctQ component" evidence="10">
    <location>
        <begin position="45"/>
        <end position="175"/>
    </location>
</feature>
<comment type="function">
    <text evidence="9">Part of the tripartite ATP-independent periplasmic (TRAP) transport system.</text>
</comment>
<dbReference type="GO" id="GO:0015740">
    <property type="term" value="P:C4-dicarboxylate transport"/>
    <property type="evidence" value="ECO:0007669"/>
    <property type="project" value="TreeGrafter"/>
</dbReference>
<evidence type="ECO:0000256" key="6">
    <source>
        <dbReference type="ARBA" id="ARBA00022989"/>
    </source>
</evidence>
<dbReference type="PANTHER" id="PTHR35011">
    <property type="entry name" value="2,3-DIKETO-L-GULONATE TRAP TRANSPORTER SMALL PERMEASE PROTEIN YIAM"/>
    <property type="match status" value="1"/>
</dbReference>
<keyword evidence="3" id="KW-1003">Cell membrane</keyword>
<dbReference type="GO" id="GO:0005886">
    <property type="term" value="C:plasma membrane"/>
    <property type="evidence" value="ECO:0007669"/>
    <property type="project" value="UniProtKB-SubCell"/>
</dbReference>
<proteinExistence type="inferred from homology"/>
<evidence type="ECO:0000256" key="7">
    <source>
        <dbReference type="ARBA" id="ARBA00023136"/>
    </source>
</evidence>
<keyword evidence="12" id="KW-1185">Reference proteome</keyword>
<evidence type="ECO:0000256" key="1">
    <source>
        <dbReference type="ARBA" id="ARBA00004429"/>
    </source>
</evidence>
<comment type="subcellular location">
    <subcellularLocation>
        <location evidence="1 9">Cell inner membrane</location>
        <topology evidence="1 9">Multi-pass membrane protein</topology>
    </subcellularLocation>
</comment>
<evidence type="ECO:0000256" key="3">
    <source>
        <dbReference type="ARBA" id="ARBA00022475"/>
    </source>
</evidence>
<keyword evidence="6 9" id="KW-1133">Transmembrane helix</keyword>